<evidence type="ECO:0000256" key="1">
    <source>
        <dbReference type="SAM" id="MobiDB-lite"/>
    </source>
</evidence>
<feature type="region of interest" description="Disordered" evidence="1">
    <location>
        <begin position="131"/>
        <end position="160"/>
    </location>
</feature>
<gene>
    <name evidence="2" type="ORF">T07_2208</name>
</gene>
<dbReference type="Proteomes" id="UP000054630">
    <property type="component" value="Unassembled WGS sequence"/>
</dbReference>
<accession>A0A0V0RZN4</accession>
<name>A0A0V0RZN4_9BILA</name>
<organism evidence="2 3">
    <name type="scientific">Trichinella nelsoni</name>
    <dbReference type="NCBI Taxonomy" id="6336"/>
    <lineage>
        <taxon>Eukaryota</taxon>
        <taxon>Metazoa</taxon>
        <taxon>Ecdysozoa</taxon>
        <taxon>Nematoda</taxon>
        <taxon>Enoplea</taxon>
        <taxon>Dorylaimia</taxon>
        <taxon>Trichinellida</taxon>
        <taxon>Trichinellidae</taxon>
        <taxon>Trichinella</taxon>
    </lineage>
</organism>
<proteinExistence type="predicted"/>
<feature type="compositionally biased region" description="Basic and acidic residues" evidence="1">
    <location>
        <begin position="138"/>
        <end position="151"/>
    </location>
</feature>
<dbReference type="OrthoDB" id="10372455at2759"/>
<evidence type="ECO:0000313" key="3">
    <source>
        <dbReference type="Proteomes" id="UP000054630"/>
    </source>
</evidence>
<protein>
    <submittedName>
        <fullName evidence="2">Uncharacterized protein</fullName>
    </submittedName>
</protein>
<comment type="caution">
    <text evidence="2">The sequence shown here is derived from an EMBL/GenBank/DDBJ whole genome shotgun (WGS) entry which is preliminary data.</text>
</comment>
<reference evidence="2 3" key="1">
    <citation type="submission" date="2015-01" db="EMBL/GenBank/DDBJ databases">
        <title>Evolution of Trichinella species and genotypes.</title>
        <authorList>
            <person name="Korhonen P.K."/>
            <person name="Edoardo P."/>
            <person name="Giuseppe L.R."/>
            <person name="Gasser R.B."/>
        </authorList>
    </citation>
    <scope>NUCLEOTIDE SEQUENCE [LARGE SCALE GENOMIC DNA]</scope>
    <source>
        <strain evidence="2">ISS37</strain>
    </source>
</reference>
<sequence>MLRAVLRKQLPHCPKGGKSPAHLPYLQRTAIVQLGVPTSPGDGDPWFRCSKHAPTGFGPVAGDSLVECGPGHRTRSTPLLSVWVACGTAVPASLPSCPSAAPKFPQSSVDRRYPRQRRRFFSAGLPRSRLHIPPTDGPLRESPAHAGRARDGVFWTPGRG</sequence>
<keyword evidence="3" id="KW-1185">Reference proteome</keyword>
<dbReference type="EMBL" id="JYDL01000054">
    <property type="protein sequence ID" value="KRX19863.1"/>
    <property type="molecule type" value="Genomic_DNA"/>
</dbReference>
<evidence type="ECO:0000313" key="2">
    <source>
        <dbReference type="EMBL" id="KRX19863.1"/>
    </source>
</evidence>
<dbReference type="AlphaFoldDB" id="A0A0V0RZN4"/>